<reference evidence="1" key="1">
    <citation type="submission" date="2020-11" db="EMBL/GenBank/DDBJ databases">
        <authorList>
            <consortium name="DOE Joint Genome Institute"/>
            <person name="Ahrendt S."/>
            <person name="Riley R."/>
            <person name="Andreopoulos W."/>
            <person name="LaButti K."/>
            <person name="Pangilinan J."/>
            <person name="Ruiz-duenas F.J."/>
            <person name="Barrasa J.M."/>
            <person name="Sanchez-Garcia M."/>
            <person name="Camarero S."/>
            <person name="Miyauchi S."/>
            <person name="Serrano A."/>
            <person name="Linde D."/>
            <person name="Babiker R."/>
            <person name="Drula E."/>
            <person name="Ayuso-Fernandez I."/>
            <person name="Pacheco R."/>
            <person name="Padilla G."/>
            <person name="Ferreira P."/>
            <person name="Barriuso J."/>
            <person name="Kellner H."/>
            <person name="Castanera R."/>
            <person name="Alfaro M."/>
            <person name="Ramirez L."/>
            <person name="Pisabarro A.G."/>
            <person name="Kuo A."/>
            <person name="Tritt A."/>
            <person name="Lipzen A."/>
            <person name="He G."/>
            <person name="Yan M."/>
            <person name="Ng V."/>
            <person name="Cullen D."/>
            <person name="Martin F."/>
            <person name="Rosso M.-N."/>
            <person name="Henrissat B."/>
            <person name="Hibbett D."/>
            <person name="Martinez A.T."/>
            <person name="Grigoriev I.V."/>
        </authorList>
    </citation>
    <scope>NUCLEOTIDE SEQUENCE</scope>
    <source>
        <strain evidence="1">AH 44721</strain>
    </source>
</reference>
<dbReference type="EMBL" id="JADNYJ010000003">
    <property type="protein sequence ID" value="KAF8912129.1"/>
    <property type="molecule type" value="Genomic_DNA"/>
</dbReference>
<keyword evidence="2" id="KW-1185">Reference proteome</keyword>
<name>A0A9P5TSX2_GYMJU</name>
<dbReference type="AlphaFoldDB" id="A0A9P5TSX2"/>
<dbReference type="OrthoDB" id="3015838at2759"/>
<organism evidence="1 2">
    <name type="scientific">Gymnopilus junonius</name>
    <name type="common">Spectacular rustgill mushroom</name>
    <name type="synonym">Gymnopilus spectabilis subsp. junonius</name>
    <dbReference type="NCBI Taxonomy" id="109634"/>
    <lineage>
        <taxon>Eukaryota</taxon>
        <taxon>Fungi</taxon>
        <taxon>Dikarya</taxon>
        <taxon>Basidiomycota</taxon>
        <taxon>Agaricomycotina</taxon>
        <taxon>Agaricomycetes</taxon>
        <taxon>Agaricomycetidae</taxon>
        <taxon>Agaricales</taxon>
        <taxon>Agaricineae</taxon>
        <taxon>Hymenogastraceae</taxon>
        <taxon>Gymnopilus</taxon>
    </lineage>
</organism>
<comment type="caution">
    <text evidence="1">The sequence shown here is derived from an EMBL/GenBank/DDBJ whole genome shotgun (WGS) entry which is preliminary data.</text>
</comment>
<sequence length="84" mass="9492">MSFLKVSGTQIVDAEGQQVILRGAGLAGWMQMENFITRFPGCEFQAREALAEVLGEGKVEFFWEKYLEYFFAEPDTNSGELSPF</sequence>
<evidence type="ECO:0000313" key="2">
    <source>
        <dbReference type="Proteomes" id="UP000724874"/>
    </source>
</evidence>
<dbReference type="SUPFAM" id="SSF51445">
    <property type="entry name" value="(Trans)glycosidases"/>
    <property type="match status" value="1"/>
</dbReference>
<dbReference type="InterPro" id="IPR017853">
    <property type="entry name" value="GH"/>
</dbReference>
<accession>A0A9P5TSX2</accession>
<proteinExistence type="predicted"/>
<dbReference type="Gene3D" id="3.20.20.80">
    <property type="entry name" value="Glycosidases"/>
    <property type="match status" value="1"/>
</dbReference>
<dbReference type="Proteomes" id="UP000724874">
    <property type="component" value="Unassembled WGS sequence"/>
</dbReference>
<evidence type="ECO:0000313" key="1">
    <source>
        <dbReference type="EMBL" id="KAF8912129.1"/>
    </source>
</evidence>
<gene>
    <name evidence="1" type="ORF">CPB84DRAFT_1761332</name>
</gene>
<protein>
    <submittedName>
        <fullName evidence="1">Uncharacterized protein</fullName>
    </submittedName>
</protein>